<feature type="chain" id="PRO_5012335464" description="SH3b domain-containing protein" evidence="1">
    <location>
        <begin position="20"/>
        <end position="275"/>
    </location>
</feature>
<dbReference type="RefSeq" id="WP_098195753.1">
    <property type="nucleotide sequence ID" value="NZ_CP023777.1"/>
</dbReference>
<dbReference type="EMBL" id="CP023777">
    <property type="protein sequence ID" value="ATL49386.1"/>
    <property type="molecule type" value="Genomic_DNA"/>
</dbReference>
<feature type="signal peptide" evidence="1">
    <location>
        <begin position="1"/>
        <end position="19"/>
    </location>
</feature>
<reference evidence="2 3" key="1">
    <citation type="submission" date="2017-10" db="EMBL/GenBank/DDBJ databases">
        <title>Paenichitinophaga pekingensis gen. nov., sp. nov., isolated from activated sludge.</title>
        <authorList>
            <person name="Jin D."/>
            <person name="Kong X."/>
            <person name="Deng Y."/>
            <person name="Bai Z."/>
        </authorList>
    </citation>
    <scope>NUCLEOTIDE SEQUENCE [LARGE SCALE GENOMIC DNA]</scope>
    <source>
        <strain evidence="2 3">13</strain>
    </source>
</reference>
<sequence length="275" mass="31265">MNRFLFFLVLLFACNVANTEEKVNSIEQDSSMLVGVPVVRVSTGISMDTVFFVDALIDSVEKELDNSIIDRKYLLLGDNYDTMWISLYRNENVPLKIVYTLFEDGGKAFGFSEFYFVDSGKYVLQKTGYDDMELITVLFSGEAYRMRKRKSSDFIELLKDSIDVRKYIQLEASKLLKELLQGFPGISYNSVNSDNETSIPLSVYRDIDIYSSPDTNSSIIGHLSAGSQISYLDASSMAYTFGGRKWIWYFISSEKGKGWVFGHSDFIGETTDESY</sequence>
<evidence type="ECO:0008006" key="4">
    <source>
        <dbReference type="Google" id="ProtNLM"/>
    </source>
</evidence>
<gene>
    <name evidence="2" type="ORF">COR50_20615</name>
</gene>
<keyword evidence="3" id="KW-1185">Reference proteome</keyword>
<evidence type="ECO:0000313" key="3">
    <source>
        <dbReference type="Proteomes" id="UP000220133"/>
    </source>
</evidence>
<protein>
    <recommendedName>
        <fullName evidence="4">SH3b domain-containing protein</fullName>
    </recommendedName>
</protein>
<keyword evidence="1" id="KW-0732">Signal</keyword>
<proteinExistence type="predicted"/>
<organism evidence="2 3">
    <name type="scientific">Chitinophaga caeni</name>
    <dbReference type="NCBI Taxonomy" id="2029983"/>
    <lineage>
        <taxon>Bacteria</taxon>
        <taxon>Pseudomonadati</taxon>
        <taxon>Bacteroidota</taxon>
        <taxon>Chitinophagia</taxon>
        <taxon>Chitinophagales</taxon>
        <taxon>Chitinophagaceae</taxon>
        <taxon>Chitinophaga</taxon>
    </lineage>
</organism>
<dbReference type="OrthoDB" id="639280at2"/>
<dbReference type="Gene3D" id="2.30.30.40">
    <property type="entry name" value="SH3 Domains"/>
    <property type="match status" value="1"/>
</dbReference>
<dbReference type="KEGG" id="cbae:COR50_20615"/>
<name>A0A291QZG8_9BACT</name>
<evidence type="ECO:0000256" key="1">
    <source>
        <dbReference type="SAM" id="SignalP"/>
    </source>
</evidence>
<dbReference type="AlphaFoldDB" id="A0A291QZG8"/>
<dbReference type="Proteomes" id="UP000220133">
    <property type="component" value="Chromosome"/>
</dbReference>
<accession>A0A291QZG8</accession>
<evidence type="ECO:0000313" key="2">
    <source>
        <dbReference type="EMBL" id="ATL49386.1"/>
    </source>
</evidence>